<organism evidence="1 2">
    <name type="scientific">Roseovarius aquimarinus</name>
    <dbReference type="NCBI Taxonomy" id="1229156"/>
    <lineage>
        <taxon>Bacteria</taxon>
        <taxon>Pseudomonadati</taxon>
        <taxon>Pseudomonadota</taxon>
        <taxon>Alphaproteobacteria</taxon>
        <taxon>Rhodobacterales</taxon>
        <taxon>Roseobacteraceae</taxon>
        <taxon>Roseovarius</taxon>
    </lineage>
</organism>
<dbReference type="RefSeq" id="WP_377171096.1">
    <property type="nucleotide sequence ID" value="NZ_JBHTJC010000002.1"/>
</dbReference>
<proteinExistence type="predicted"/>
<sequence length="119" mass="12784">MDMHLPRDVQDGLDAARRAAHLRSSRLRVEADGVSLRVLRAWPGGFAVDAAEGAHLRGLVDIFDGPRHLSRGLIVAAAEEGGERVFDYKRMTEATGSQPADFVRAADAPAGLLEAPRGE</sequence>
<comment type="caution">
    <text evidence="1">The sequence shown here is derived from an EMBL/GenBank/DDBJ whole genome shotgun (WGS) entry which is preliminary data.</text>
</comment>
<dbReference type="EMBL" id="JBIHMM010000002">
    <property type="protein sequence ID" value="MFH0253821.1"/>
    <property type="molecule type" value="Genomic_DNA"/>
</dbReference>
<accession>A0ABW7I7U3</accession>
<name>A0ABW7I7U3_9RHOB</name>
<evidence type="ECO:0000313" key="1">
    <source>
        <dbReference type="EMBL" id="MFH0253821.1"/>
    </source>
</evidence>
<evidence type="ECO:0000313" key="2">
    <source>
        <dbReference type="Proteomes" id="UP001607157"/>
    </source>
</evidence>
<protein>
    <submittedName>
        <fullName evidence="1">Uncharacterized protein</fullName>
    </submittedName>
</protein>
<reference evidence="1 2" key="1">
    <citation type="submission" date="2024-10" db="EMBL/GenBank/DDBJ databases">
        <authorList>
            <person name="Yang X.-N."/>
        </authorList>
    </citation>
    <scope>NUCLEOTIDE SEQUENCE [LARGE SCALE GENOMIC DNA]</scope>
    <source>
        <strain evidence="1 2">CAU 1059</strain>
    </source>
</reference>
<keyword evidence="2" id="KW-1185">Reference proteome</keyword>
<dbReference type="Proteomes" id="UP001607157">
    <property type="component" value="Unassembled WGS sequence"/>
</dbReference>
<gene>
    <name evidence="1" type="ORF">ACGRVM_07945</name>
</gene>